<evidence type="ECO:0000313" key="2">
    <source>
        <dbReference type="Proteomes" id="UP001500668"/>
    </source>
</evidence>
<dbReference type="Proteomes" id="UP001500668">
    <property type="component" value="Unassembled WGS sequence"/>
</dbReference>
<protein>
    <submittedName>
        <fullName evidence="1">Uncharacterized protein</fullName>
    </submittedName>
</protein>
<proteinExistence type="predicted"/>
<sequence>MESVKWSFNVRREQRTWGWQAVVVTIVRGNQPRPLSTCWLYWIAVPTGDQARVLASLGLTRPVPVTFAEAEAAIDEEGHRESELSPDGLARVYVSPEIEGWTLVIGPWCDPSNTDRSDEVLRLCADLSSRYGVAQAYYYGTQNDGSAWLIAEHGVVVRRYCETGEIDDGLLTLGQPLAQERVERQRMGLPPTWTENERNAEAEEKWKWRAFDMAPVIAASLGISPLARTQSMRVHGVGVLAKTPSPVR</sequence>
<keyword evidence="2" id="KW-1185">Reference proteome</keyword>
<comment type="caution">
    <text evidence="1">The sequence shown here is derived from an EMBL/GenBank/DDBJ whole genome shotgun (WGS) entry which is preliminary data.</text>
</comment>
<dbReference type="EMBL" id="BAAACA010000034">
    <property type="protein sequence ID" value="GAA0612411.1"/>
    <property type="molecule type" value="Genomic_DNA"/>
</dbReference>
<reference evidence="2" key="1">
    <citation type="journal article" date="2019" name="Int. J. Syst. Evol. Microbiol.">
        <title>The Global Catalogue of Microorganisms (GCM) 10K type strain sequencing project: providing services to taxonomists for standard genome sequencing and annotation.</title>
        <authorList>
            <consortium name="The Broad Institute Genomics Platform"/>
            <consortium name="The Broad Institute Genome Sequencing Center for Infectious Disease"/>
            <person name="Wu L."/>
            <person name="Ma J."/>
        </authorList>
    </citation>
    <scope>NUCLEOTIDE SEQUENCE [LARGE SCALE GENOMIC DNA]</scope>
    <source>
        <strain evidence="2">JCM 5067</strain>
    </source>
</reference>
<accession>A0ABP3RKX7</accession>
<evidence type="ECO:0000313" key="1">
    <source>
        <dbReference type="EMBL" id="GAA0612411.1"/>
    </source>
</evidence>
<organism evidence="1 2">
    <name type="scientific">Streptomyces crystallinus</name>
    <dbReference type="NCBI Taxonomy" id="68191"/>
    <lineage>
        <taxon>Bacteria</taxon>
        <taxon>Bacillati</taxon>
        <taxon>Actinomycetota</taxon>
        <taxon>Actinomycetes</taxon>
        <taxon>Kitasatosporales</taxon>
        <taxon>Streptomycetaceae</taxon>
        <taxon>Streptomyces</taxon>
    </lineage>
</organism>
<name>A0ABP3RKX7_9ACTN</name>
<gene>
    <name evidence="1" type="ORF">GCM10010394_47790</name>
</gene>